<dbReference type="Pfam" id="PF06722">
    <property type="entry name" value="EryCIII-like_C"/>
    <property type="match status" value="1"/>
</dbReference>
<dbReference type="SUPFAM" id="SSF53756">
    <property type="entry name" value="UDP-Glycosyltransferase/glycogen phosphorylase"/>
    <property type="match status" value="1"/>
</dbReference>
<evidence type="ECO:0000313" key="4">
    <source>
        <dbReference type="Proteomes" id="UP000054498"/>
    </source>
</evidence>
<protein>
    <recommendedName>
        <fullName evidence="2">Erythromycin biosynthesis protein CIII-like C-terminal domain-containing protein</fullName>
    </recommendedName>
</protein>
<proteinExistence type="predicted"/>
<feature type="compositionally biased region" description="Low complexity" evidence="1">
    <location>
        <begin position="28"/>
        <end position="38"/>
    </location>
</feature>
<gene>
    <name evidence="3" type="ORF">MNEG_11869</name>
</gene>
<reference evidence="3 4" key="1">
    <citation type="journal article" date="2013" name="BMC Genomics">
        <title>Reconstruction of the lipid metabolism for the microalga Monoraphidium neglectum from its genome sequence reveals characteristics suitable for biofuel production.</title>
        <authorList>
            <person name="Bogen C."/>
            <person name="Al-Dilaimi A."/>
            <person name="Albersmeier A."/>
            <person name="Wichmann J."/>
            <person name="Grundmann M."/>
            <person name="Rupp O."/>
            <person name="Lauersen K.J."/>
            <person name="Blifernez-Klassen O."/>
            <person name="Kalinowski J."/>
            <person name="Goesmann A."/>
            <person name="Mussgnug J.H."/>
            <person name="Kruse O."/>
        </authorList>
    </citation>
    <scope>NUCLEOTIDE SEQUENCE [LARGE SCALE GENOMIC DNA]</scope>
    <source>
        <strain evidence="3 4">SAG 48.87</strain>
    </source>
</reference>
<dbReference type="PANTHER" id="PTHR48050">
    <property type="entry name" value="STEROL 3-BETA-GLUCOSYLTRANSFERASE"/>
    <property type="match status" value="1"/>
</dbReference>
<dbReference type="KEGG" id="mng:MNEG_11869"/>
<evidence type="ECO:0000256" key="1">
    <source>
        <dbReference type="SAM" id="MobiDB-lite"/>
    </source>
</evidence>
<dbReference type="AlphaFoldDB" id="A0A0D2J8K7"/>
<dbReference type="Proteomes" id="UP000054498">
    <property type="component" value="Unassembled WGS sequence"/>
</dbReference>
<dbReference type="InterPro" id="IPR050426">
    <property type="entry name" value="Glycosyltransferase_28"/>
</dbReference>
<evidence type="ECO:0000313" key="3">
    <source>
        <dbReference type="EMBL" id="KIY96092.1"/>
    </source>
</evidence>
<accession>A0A0D2J8K7</accession>
<dbReference type="GeneID" id="25729174"/>
<dbReference type="Gene3D" id="3.40.50.2000">
    <property type="entry name" value="Glycogen Phosphorylase B"/>
    <property type="match status" value="1"/>
</dbReference>
<dbReference type="OrthoDB" id="541972at2759"/>
<dbReference type="EMBL" id="KK103164">
    <property type="protein sequence ID" value="KIY96092.1"/>
    <property type="molecule type" value="Genomic_DNA"/>
</dbReference>
<organism evidence="3 4">
    <name type="scientific">Monoraphidium neglectum</name>
    <dbReference type="NCBI Taxonomy" id="145388"/>
    <lineage>
        <taxon>Eukaryota</taxon>
        <taxon>Viridiplantae</taxon>
        <taxon>Chlorophyta</taxon>
        <taxon>core chlorophytes</taxon>
        <taxon>Chlorophyceae</taxon>
        <taxon>CS clade</taxon>
        <taxon>Sphaeropleales</taxon>
        <taxon>Selenastraceae</taxon>
        <taxon>Monoraphidium</taxon>
    </lineage>
</organism>
<dbReference type="InterPro" id="IPR010610">
    <property type="entry name" value="EryCIII-like_C"/>
</dbReference>
<dbReference type="GO" id="GO:0016757">
    <property type="term" value="F:glycosyltransferase activity"/>
    <property type="evidence" value="ECO:0007669"/>
    <property type="project" value="UniProtKB-ARBA"/>
</dbReference>
<sequence length="405" mass="41490">MHYIGGAWLIPELIKREREGRLKPRPDAGAAGAAASAPGTGGAHHEGGDWDPAGIKLVVGHTVLSHVTGTYLPATCGLGSTLPFAFLNRLMWRVGLGIADKNLYRPLRAATVERFGLDPPPPTWLENEQGKRPPTIYVYSSALVPRPRDWPAAAVVTGPLLGPDSRASPLGPAAAEQAEAAAQLPEGLRAYIAAAKRAGRPVVYVGLGSMLGAYFDNPPEILKVLAEGVAQAQAGAGAGKGFAAVVHTVTGARGEHEAMPPPPEGSDLFWLDRPVPHSALLPLVDLTVHHGGMGTTHAAAVAGRPAIIVPVSLASDQVFWADIIRRRGAGVASPQHAGALTAASFAQLLQKALGALPVLAAAAARLAEGVRAEPDGVGAAVGALRRVMAGEAIGKGLPAPAQAAA</sequence>
<dbReference type="RefSeq" id="XP_013895112.1">
    <property type="nucleotide sequence ID" value="XM_014039658.1"/>
</dbReference>
<feature type="domain" description="Erythromycin biosynthesis protein CIII-like C-terminal" evidence="2">
    <location>
        <begin position="275"/>
        <end position="375"/>
    </location>
</feature>
<evidence type="ECO:0000259" key="2">
    <source>
        <dbReference type="Pfam" id="PF06722"/>
    </source>
</evidence>
<name>A0A0D2J8K7_9CHLO</name>
<keyword evidence="4" id="KW-1185">Reference proteome</keyword>
<feature type="region of interest" description="Disordered" evidence="1">
    <location>
        <begin position="23"/>
        <end position="47"/>
    </location>
</feature>
<dbReference type="PANTHER" id="PTHR48050:SF13">
    <property type="entry name" value="STEROL 3-BETA-GLUCOSYLTRANSFERASE UGT80A2"/>
    <property type="match status" value="1"/>
</dbReference>